<accession>A0A212JST6</accession>
<sequence>MTFTELSNSIFVQVINDYHKADHVDTPINNPFEEKTIEYFLYLKNWIDTVQWHLEDIIRDPEINPTEALKIKRRIDTSNQDRTDLVELIDSYFLDKYKDIKIQPNARINTESPAWAIDRLSILALKIYHMQQEVDRKDSDANHHEQVSKKLDILLAQREDLSTAIEELLEDIEAGNKYMKVYKQMKMYNDPALNPVLYGKESK</sequence>
<organism evidence="1">
    <name type="scientific">uncultured Dysgonomonas sp</name>
    <dbReference type="NCBI Taxonomy" id="206096"/>
    <lineage>
        <taxon>Bacteria</taxon>
        <taxon>Pseudomonadati</taxon>
        <taxon>Bacteroidota</taxon>
        <taxon>Bacteroidia</taxon>
        <taxon>Bacteroidales</taxon>
        <taxon>Dysgonomonadaceae</taxon>
        <taxon>Dysgonomonas</taxon>
        <taxon>environmental samples</taxon>
    </lineage>
</organism>
<gene>
    <name evidence="1" type="ORF">KL86DYS2_12264</name>
</gene>
<evidence type="ECO:0000313" key="1">
    <source>
        <dbReference type="EMBL" id="SBW02492.1"/>
    </source>
</evidence>
<evidence type="ECO:0008006" key="2">
    <source>
        <dbReference type="Google" id="ProtNLM"/>
    </source>
</evidence>
<dbReference type="InterPro" id="IPR025350">
    <property type="entry name" value="DUF4254"/>
</dbReference>
<dbReference type="AlphaFoldDB" id="A0A212JST6"/>
<reference evidence="1" key="1">
    <citation type="submission" date="2016-04" db="EMBL/GenBank/DDBJ databases">
        <authorList>
            <person name="Evans L.H."/>
            <person name="Alamgir A."/>
            <person name="Owens N."/>
            <person name="Weber N.D."/>
            <person name="Virtaneva K."/>
            <person name="Barbian K."/>
            <person name="Babar A."/>
            <person name="Rosenke K."/>
        </authorList>
    </citation>
    <scope>NUCLEOTIDE SEQUENCE</scope>
    <source>
        <strain evidence="1">86-2</strain>
    </source>
</reference>
<dbReference type="RefSeq" id="WP_291027935.1">
    <property type="nucleotide sequence ID" value="NZ_CALESN010000004.1"/>
</dbReference>
<dbReference type="EMBL" id="FLUL01000001">
    <property type="protein sequence ID" value="SBW02492.1"/>
    <property type="molecule type" value="Genomic_DNA"/>
</dbReference>
<dbReference type="Pfam" id="PF14063">
    <property type="entry name" value="DUF4254"/>
    <property type="match status" value="1"/>
</dbReference>
<name>A0A212JST6_9BACT</name>
<proteinExistence type="predicted"/>
<protein>
    <recommendedName>
        <fullName evidence="2">DUF4254 domain-containing protein</fullName>
    </recommendedName>
</protein>